<feature type="repeat" description="ANK" evidence="3">
    <location>
        <begin position="191"/>
        <end position="216"/>
    </location>
</feature>
<accession>A0A6U2CNT0</accession>
<evidence type="ECO:0000313" key="4">
    <source>
        <dbReference type="EMBL" id="CAD8756383.1"/>
    </source>
</evidence>
<sequence>MSVHQLPIEVLQNRVWRDVEVRVLCFRVCRDLRQMLLGSGFDYAMTTLAMALGEPGGLARVRRDLAGATARCQSRRDQPYETKRALLEHYQCLREFLSVSDRDNKSNRELSSSEWWGRMQLERDGGRLCRGATSSDFELTCLKIELGWSQLHWEAARGVRGQVESCLGKVDGWFWEEGTAESILPNARALSGETPLHLAARKGHLGAVQALLGASAVQAKATDFLGWTPLECAAACGHFACFEALFEFSEGTKAQILGRAFKFAARGGKVEFLEQLLPKVVMDVEGARIMYSHFGQALGAAAALGHLAVVELFLGQWELPLSDLSDQWGQTALMKASVGGHRRVVEALVTAGGKEVVLKQDLKGETALMKASLDGHLDVVEELAASIRGKEQNLVQDKKGETALMKASFVGHLSIVKELLLAGGGKQAVSVANKRGETALMMASSQGHVDIVEELVTAGGERALVAADKWHETALMKAASGGHARVVEALVAAGGPRSVLQHDNKGKTALMRAAFKGHARVVEALVPAGGKRALMARDWDGRTALMMASQKGHEGIVYLLRAAGGS</sequence>
<protein>
    <submittedName>
        <fullName evidence="4">Uncharacterized protein</fullName>
    </submittedName>
</protein>
<feature type="repeat" description="ANK" evidence="3">
    <location>
        <begin position="435"/>
        <end position="461"/>
    </location>
</feature>
<evidence type="ECO:0000256" key="1">
    <source>
        <dbReference type="ARBA" id="ARBA00022737"/>
    </source>
</evidence>
<dbReference type="PROSITE" id="PS50297">
    <property type="entry name" value="ANK_REP_REGION"/>
    <property type="match status" value="4"/>
</dbReference>
<name>A0A6U2CNT0_HEMAN</name>
<dbReference type="SUPFAM" id="SSF48403">
    <property type="entry name" value="Ankyrin repeat"/>
    <property type="match status" value="1"/>
</dbReference>
<dbReference type="SMART" id="SM00248">
    <property type="entry name" value="ANK"/>
    <property type="match status" value="9"/>
</dbReference>
<proteinExistence type="predicted"/>
<dbReference type="Pfam" id="PF00023">
    <property type="entry name" value="Ank"/>
    <property type="match status" value="2"/>
</dbReference>
<feature type="repeat" description="ANK" evidence="3">
    <location>
        <begin position="505"/>
        <end position="537"/>
    </location>
</feature>
<dbReference type="EMBL" id="HBFK01037797">
    <property type="protein sequence ID" value="CAD8756383.1"/>
    <property type="molecule type" value="Transcribed_RNA"/>
</dbReference>
<dbReference type="PROSITE" id="PS50088">
    <property type="entry name" value="ANK_REPEAT"/>
    <property type="match status" value="4"/>
</dbReference>
<keyword evidence="1" id="KW-0677">Repeat</keyword>
<evidence type="ECO:0000256" key="2">
    <source>
        <dbReference type="ARBA" id="ARBA00023043"/>
    </source>
</evidence>
<gene>
    <name evidence="4" type="ORF">HAND1043_LOCUS22892</name>
</gene>
<feature type="repeat" description="ANK" evidence="3">
    <location>
        <begin position="540"/>
        <end position="566"/>
    </location>
</feature>
<dbReference type="InterPro" id="IPR002110">
    <property type="entry name" value="Ankyrin_rpt"/>
</dbReference>
<dbReference type="Pfam" id="PF12796">
    <property type="entry name" value="Ank_2"/>
    <property type="match status" value="3"/>
</dbReference>
<dbReference type="InterPro" id="IPR036770">
    <property type="entry name" value="Ankyrin_rpt-contain_sf"/>
</dbReference>
<evidence type="ECO:0000256" key="3">
    <source>
        <dbReference type="PROSITE-ProRule" id="PRU00023"/>
    </source>
</evidence>
<organism evidence="4">
    <name type="scientific">Hemiselmis andersenii</name>
    <name type="common">Cryptophyte alga</name>
    <dbReference type="NCBI Taxonomy" id="464988"/>
    <lineage>
        <taxon>Eukaryota</taxon>
        <taxon>Cryptophyceae</taxon>
        <taxon>Cryptomonadales</taxon>
        <taxon>Hemiselmidaceae</taxon>
        <taxon>Hemiselmis</taxon>
    </lineage>
</organism>
<dbReference type="AlphaFoldDB" id="A0A6U2CNT0"/>
<keyword evidence="2 3" id="KW-0040">ANK repeat</keyword>
<reference evidence="4" key="1">
    <citation type="submission" date="2021-01" db="EMBL/GenBank/DDBJ databases">
        <authorList>
            <person name="Corre E."/>
            <person name="Pelletier E."/>
            <person name="Niang G."/>
            <person name="Scheremetjew M."/>
            <person name="Finn R."/>
            <person name="Kale V."/>
            <person name="Holt S."/>
            <person name="Cochrane G."/>
            <person name="Meng A."/>
            <person name="Brown T."/>
            <person name="Cohen L."/>
        </authorList>
    </citation>
    <scope>NUCLEOTIDE SEQUENCE</scope>
    <source>
        <strain evidence="4">CCMP441</strain>
    </source>
</reference>
<dbReference type="PANTHER" id="PTHR24188">
    <property type="entry name" value="ANKYRIN REPEAT PROTEIN"/>
    <property type="match status" value="1"/>
</dbReference>
<dbReference type="PANTHER" id="PTHR24188:SF29">
    <property type="entry name" value="GH09064P"/>
    <property type="match status" value="1"/>
</dbReference>
<dbReference type="Gene3D" id="1.25.40.20">
    <property type="entry name" value="Ankyrin repeat-containing domain"/>
    <property type="match status" value="3"/>
</dbReference>